<dbReference type="PROSITE" id="PS50006">
    <property type="entry name" value="FHA_DOMAIN"/>
    <property type="match status" value="1"/>
</dbReference>
<dbReference type="CDD" id="cd00060">
    <property type="entry name" value="FHA"/>
    <property type="match status" value="1"/>
</dbReference>
<dbReference type="InterPro" id="IPR036388">
    <property type="entry name" value="WH-like_DNA-bd_sf"/>
</dbReference>
<dbReference type="GO" id="GO:0003677">
    <property type="term" value="F:DNA binding"/>
    <property type="evidence" value="ECO:0007669"/>
    <property type="project" value="UniProtKB-UniRule"/>
</dbReference>
<dbReference type="RefSeq" id="WP_136352071.1">
    <property type="nucleotide sequence ID" value="NZ_CP046266.1"/>
</dbReference>
<evidence type="ECO:0000256" key="3">
    <source>
        <dbReference type="ARBA" id="ARBA00023163"/>
    </source>
</evidence>
<keyword evidence="3" id="KW-0804">Transcription</keyword>
<dbReference type="Gene3D" id="2.60.200.20">
    <property type="match status" value="1"/>
</dbReference>
<organism evidence="4 5">
    <name type="scientific">Metabacillus sediminilitoris</name>
    <dbReference type="NCBI Taxonomy" id="2567941"/>
    <lineage>
        <taxon>Bacteria</taxon>
        <taxon>Bacillati</taxon>
        <taxon>Bacillota</taxon>
        <taxon>Bacilli</taxon>
        <taxon>Bacillales</taxon>
        <taxon>Bacillaceae</taxon>
        <taxon>Metabacillus</taxon>
    </lineage>
</organism>
<dbReference type="Pfam" id="PF00486">
    <property type="entry name" value="Trans_reg_C"/>
    <property type="match status" value="1"/>
</dbReference>
<evidence type="ECO:0000256" key="2">
    <source>
        <dbReference type="ARBA" id="ARBA00023125"/>
    </source>
</evidence>
<accession>A0A4S4C4A0</accession>
<dbReference type="InterPro" id="IPR016032">
    <property type="entry name" value="Sig_transdc_resp-reg_C-effctor"/>
</dbReference>
<dbReference type="InterPro" id="IPR008984">
    <property type="entry name" value="SMAD_FHA_dom_sf"/>
</dbReference>
<proteinExistence type="predicted"/>
<name>A0A4S4C4A0_9BACI</name>
<dbReference type="CDD" id="cd00383">
    <property type="entry name" value="trans_reg_C"/>
    <property type="match status" value="1"/>
</dbReference>
<dbReference type="InterPro" id="IPR000253">
    <property type="entry name" value="FHA_dom"/>
</dbReference>
<keyword evidence="5" id="KW-1185">Reference proteome</keyword>
<gene>
    <name evidence="4" type="ORF">E6W99_04890</name>
</gene>
<dbReference type="Gene3D" id="1.10.10.10">
    <property type="entry name" value="Winged helix-like DNA-binding domain superfamily/Winged helix DNA-binding domain"/>
    <property type="match status" value="1"/>
</dbReference>
<evidence type="ECO:0000313" key="5">
    <source>
        <dbReference type="Proteomes" id="UP000310334"/>
    </source>
</evidence>
<dbReference type="Proteomes" id="UP000310334">
    <property type="component" value="Unassembled WGS sequence"/>
</dbReference>
<protein>
    <submittedName>
        <fullName evidence="4">FHA domain-containing protein</fullName>
    </submittedName>
</protein>
<dbReference type="PROSITE" id="PS51755">
    <property type="entry name" value="OMPR_PHOB"/>
    <property type="match status" value="1"/>
</dbReference>
<dbReference type="PANTHER" id="PTHR23308">
    <property type="entry name" value="NUCLEAR INHIBITOR OF PROTEIN PHOSPHATASE-1"/>
    <property type="match status" value="1"/>
</dbReference>
<keyword evidence="2" id="KW-0238">DNA-binding</keyword>
<dbReference type="EMBL" id="SSNT01000003">
    <property type="protein sequence ID" value="THF81987.1"/>
    <property type="molecule type" value="Genomic_DNA"/>
</dbReference>
<dbReference type="SUPFAM" id="SSF46894">
    <property type="entry name" value="C-terminal effector domain of the bipartite response regulators"/>
    <property type="match status" value="1"/>
</dbReference>
<evidence type="ECO:0000256" key="1">
    <source>
        <dbReference type="ARBA" id="ARBA00023015"/>
    </source>
</evidence>
<reference evidence="4 5" key="1">
    <citation type="submission" date="2019-04" db="EMBL/GenBank/DDBJ databases">
        <title>Bacillus sediminilitoris sp. nov., isolated from a tidal flat sediment on the East China Sea.</title>
        <authorList>
            <person name="Wei Y."/>
            <person name="Mao H."/>
            <person name="Fang J."/>
        </authorList>
    </citation>
    <scope>NUCLEOTIDE SEQUENCE [LARGE SCALE GENOMIC DNA]</scope>
    <source>
        <strain evidence="4 5">DSL-17</strain>
    </source>
</reference>
<dbReference type="GO" id="GO:0006355">
    <property type="term" value="P:regulation of DNA-templated transcription"/>
    <property type="evidence" value="ECO:0007669"/>
    <property type="project" value="InterPro"/>
</dbReference>
<dbReference type="InterPro" id="IPR001867">
    <property type="entry name" value="OmpR/PhoB-type_DNA-bd"/>
</dbReference>
<comment type="caution">
    <text evidence="4">The sequence shown here is derived from an EMBL/GenBank/DDBJ whole genome shotgun (WGS) entry which is preliminary data.</text>
</comment>
<dbReference type="InterPro" id="IPR050923">
    <property type="entry name" value="Cell_Proc_Reg/RNA_Proc"/>
</dbReference>
<dbReference type="GO" id="GO:0000160">
    <property type="term" value="P:phosphorelay signal transduction system"/>
    <property type="evidence" value="ECO:0007669"/>
    <property type="project" value="InterPro"/>
</dbReference>
<sequence length="229" mass="26549">MDFSSFLIIEHAPEHDAGDIISLTKTNTVFGRESLQWKPDIAFNNVYVSRKHFIIYVDSKNHYYIEDLTSKHGTALNGIRLKPNQPKKLNNYDTISFAKDLIVMTFSLKGIEETLELTPLHLTELKRRSLSPQLDPLKQAILFKNTAYSLTDKEYKSMELLLQNNYFVTKEELITYVWSERFTTSTLEPMVSPEEVHALIYRLRKKIPANINIEVIRGKGYSLTMKLDT</sequence>
<evidence type="ECO:0000313" key="4">
    <source>
        <dbReference type="EMBL" id="THF81987.1"/>
    </source>
</evidence>
<dbReference type="SUPFAM" id="SSF49879">
    <property type="entry name" value="SMAD/FHA domain"/>
    <property type="match status" value="1"/>
</dbReference>
<dbReference type="SMART" id="SM00240">
    <property type="entry name" value="FHA"/>
    <property type="match status" value="1"/>
</dbReference>
<dbReference type="OrthoDB" id="1683123at2"/>
<dbReference type="SMART" id="SM00862">
    <property type="entry name" value="Trans_reg_C"/>
    <property type="match status" value="1"/>
</dbReference>
<dbReference type="AlphaFoldDB" id="A0A4S4C4A0"/>
<keyword evidence="1" id="KW-0805">Transcription regulation</keyword>
<dbReference type="Pfam" id="PF00498">
    <property type="entry name" value="FHA"/>
    <property type="match status" value="1"/>
</dbReference>